<dbReference type="RefSeq" id="WP_379752020.1">
    <property type="nucleotide sequence ID" value="NZ_JALLGW010000003.1"/>
</dbReference>
<dbReference type="AlphaFoldDB" id="A0ABD5RSY5"/>
<evidence type="ECO:0000256" key="4">
    <source>
        <dbReference type="ARBA" id="ARBA00022827"/>
    </source>
</evidence>
<evidence type="ECO:0000259" key="11">
    <source>
        <dbReference type="Pfam" id="PF02852"/>
    </source>
</evidence>
<comment type="similarity">
    <text evidence="1 10">Belongs to the class-I pyridine nucleotide-disulfide oxidoreductase family.</text>
</comment>
<dbReference type="InterPro" id="IPR023753">
    <property type="entry name" value="FAD/NAD-binding_dom"/>
</dbReference>
<evidence type="ECO:0000256" key="3">
    <source>
        <dbReference type="ARBA" id="ARBA00022630"/>
    </source>
</evidence>
<dbReference type="EMBL" id="JBHSQH010000002">
    <property type="protein sequence ID" value="MFC5973583.1"/>
    <property type="molecule type" value="Genomic_DNA"/>
</dbReference>
<dbReference type="NCBIfam" id="TIGR01350">
    <property type="entry name" value="lipoamide_DH"/>
    <property type="match status" value="1"/>
</dbReference>
<dbReference type="PRINTS" id="PR00411">
    <property type="entry name" value="PNDRDTASEI"/>
</dbReference>
<dbReference type="PRINTS" id="PR00368">
    <property type="entry name" value="FADPNR"/>
</dbReference>
<sequence>MTMSSPPTETDVLVVGAGPGGYVAAIRAGQLGLDVTLVDADAFGGVCLNYGCIPSKALLSAADVVHDAGHRESMGIYADPYVDWDELLEWQAGVVARLTDGVKALCRGAGVDLVDGHARFVDEHSATVTTPDGTDNDLAFDRAVVATGSRAVELETFPFDEEAVLTSRDVFSMADVPRRLVVVGAGYIGLELATLFAKLGTEVRVVEFEDDVLPGWDDELRGLLREHLESLGVEFAFGQRATGCTVGSSGVVVSTAAEDGTETDHEADRVVVAVGRQPVTDTAGLEHLGVETTERGFVDVDERCRTSLDHVFAIGDVAGEPMLAHKASAEGHVAAEVLAGQDASMANRTIPAVIFTDPEVATVGLSETDADDAGYSPVVGEMPFGANGRALTADSQEGFVRVVVDAESDAILGAQVVGADASELVGELCVAIQAGLSPAAVSATVHPHPTLSEAVMEACADALDEAIHTS</sequence>
<evidence type="ECO:0000256" key="5">
    <source>
        <dbReference type="ARBA" id="ARBA00023002"/>
    </source>
</evidence>
<protein>
    <recommendedName>
        <fullName evidence="2 10">Dihydrolipoyl dehydrogenase</fullName>
        <ecNumber evidence="2 10">1.8.1.4</ecNumber>
    </recommendedName>
</protein>
<dbReference type="InterPro" id="IPR036188">
    <property type="entry name" value="FAD/NAD-bd_sf"/>
</dbReference>
<evidence type="ECO:0000313" key="14">
    <source>
        <dbReference type="Proteomes" id="UP001596099"/>
    </source>
</evidence>
<evidence type="ECO:0000256" key="2">
    <source>
        <dbReference type="ARBA" id="ARBA00012608"/>
    </source>
</evidence>
<dbReference type="EC" id="1.8.1.4" evidence="2 10"/>
<dbReference type="PANTHER" id="PTHR22912:SF160">
    <property type="entry name" value="DIHYDROLIPOYL DEHYDROGENASE"/>
    <property type="match status" value="1"/>
</dbReference>
<keyword evidence="3 10" id="KW-0285">Flavoprotein</keyword>
<dbReference type="SUPFAM" id="SSF51905">
    <property type="entry name" value="FAD/NAD(P)-binding domain"/>
    <property type="match status" value="1"/>
</dbReference>
<keyword evidence="14" id="KW-1185">Reference proteome</keyword>
<evidence type="ECO:0000256" key="1">
    <source>
        <dbReference type="ARBA" id="ARBA00007532"/>
    </source>
</evidence>
<evidence type="ECO:0000313" key="13">
    <source>
        <dbReference type="EMBL" id="MFC5973583.1"/>
    </source>
</evidence>
<dbReference type="SUPFAM" id="SSF55424">
    <property type="entry name" value="FAD/NAD-linked reductases, dimerisation (C-terminal) domain"/>
    <property type="match status" value="1"/>
</dbReference>
<dbReference type="InterPro" id="IPR006258">
    <property type="entry name" value="Lipoamide_DH"/>
</dbReference>
<reference evidence="13 14" key="1">
    <citation type="journal article" date="2019" name="Int. J. Syst. Evol. Microbiol.">
        <title>The Global Catalogue of Microorganisms (GCM) 10K type strain sequencing project: providing services to taxonomists for standard genome sequencing and annotation.</title>
        <authorList>
            <consortium name="The Broad Institute Genomics Platform"/>
            <consortium name="The Broad Institute Genome Sequencing Center for Infectious Disease"/>
            <person name="Wu L."/>
            <person name="Ma J."/>
        </authorList>
    </citation>
    <scope>NUCLEOTIDE SEQUENCE [LARGE SCALE GENOMIC DNA]</scope>
    <source>
        <strain evidence="13 14">CGMCC 1.12543</strain>
    </source>
</reference>
<organism evidence="13 14">
    <name type="scientific">Halomarina salina</name>
    <dbReference type="NCBI Taxonomy" id="1872699"/>
    <lineage>
        <taxon>Archaea</taxon>
        <taxon>Methanobacteriati</taxon>
        <taxon>Methanobacteriota</taxon>
        <taxon>Stenosarchaea group</taxon>
        <taxon>Halobacteria</taxon>
        <taxon>Halobacteriales</taxon>
        <taxon>Natronomonadaceae</taxon>
        <taxon>Halomarina</taxon>
    </lineage>
</organism>
<keyword evidence="4 10" id="KW-0274">FAD</keyword>
<dbReference type="PIRSF" id="PIRSF000350">
    <property type="entry name" value="Mercury_reductase_MerA"/>
    <property type="match status" value="1"/>
</dbReference>
<evidence type="ECO:0000259" key="12">
    <source>
        <dbReference type="Pfam" id="PF07992"/>
    </source>
</evidence>
<dbReference type="GO" id="GO:0004148">
    <property type="term" value="F:dihydrolipoyl dehydrogenase (NADH) activity"/>
    <property type="evidence" value="ECO:0007669"/>
    <property type="project" value="UniProtKB-EC"/>
</dbReference>
<keyword evidence="7" id="KW-1015">Disulfide bond</keyword>
<proteinExistence type="inferred from homology"/>
<dbReference type="Pfam" id="PF07992">
    <property type="entry name" value="Pyr_redox_2"/>
    <property type="match status" value="1"/>
</dbReference>
<dbReference type="InterPro" id="IPR004099">
    <property type="entry name" value="Pyr_nucl-diS_OxRdtase_dimer"/>
</dbReference>
<dbReference type="FunFam" id="3.30.390.30:FF:000001">
    <property type="entry name" value="Dihydrolipoyl dehydrogenase"/>
    <property type="match status" value="1"/>
</dbReference>
<comment type="caution">
    <text evidence="13">The sequence shown here is derived from an EMBL/GenBank/DDBJ whole genome shotgun (WGS) entry which is preliminary data.</text>
</comment>
<accession>A0ABD5RSY5</accession>
<dbReference type="Proteomes" id="UP001596099">
    <property type="component" value="Unassembled WGS sequence"/>
</dbReference>
<feature type="domain" description="FAD/NAD(P)-binding" evidence="12">
    <location>
        <begin position="11"/>
        <end position="331"/>
    </location>
</feature>
<evidence type="ECO:0000256" key="8">
    <source>
        <dbReference type="ARBA" id="ARBA00023284"/>
    </source>
</evidence>
<gene>
    <name evidence="13" type="primary">lpdA</name>
    <name evidence="13" type="ORF">ACFPYI_19820</name>
</gene>
<comment type="catalytic activity">
    <reaction evidence="9 10">
        <text>N(6)-[(R)-dihydrolipoyl]-L-lysyl-[protein] + NAD(+) = N(6)-[(R)-lipoyl]-L-lysyl-[protein] + NADH + H(+)</text>
        <dbReference type="Rhea" id="RHEA:15045"/>
        <dbReference type="Rhea" id="RHEA-COMP:10474"/>
        <dbReference type="Rhea" id="RHEA-COMP:10475"/>
        <dbReference type="ChEBI" id="CHEBI:15378"/>
        <dbReference type="ChEBI" id="CHEBI:57540"/>
        <dbReference type="ChEBI" id="CHEBI:57945"/>
        <dbReference type="ChEBI" id="CHEBI:83099"/>
        <dbReference type="ChEBI" id="CHEBI:83100"/>
        <dbReference type="EC" id="1.8.1.4"/>
    </reaction>
</comment>
<dbReference type="PROSITE" id="PS00076">
    <property type="entry name" value="PYRIDINE_REDOX_1"/>
    <property type="match status" value="1"/>
</dbReference>
<dbReference type="InterPro" id="IPR012999">
    <property type="entry name" value="Pyr_OxRdtase_I_AS"/>
</dbReference>
<keyword evidence="5 10" id="KW-0560">Oxidoreductase</keyword>
<dbReference type="InterPro" id="IPR001100">
    <property type="entry name" value="Pyr_nuc-diS_OxRdtase"/>
</dbReference>
<dbReference type="Gene3D" id="3.30.390.30">
    <property type="match status" value="1"/>
</dbReference>
<keyword evidence="6 10" id="KW-0520">NAD</keyword>
<keyword evidence="8 10" id="KW-0676">Redox-active center</keyword>
<comment type="miscellaneous">
    <text evidence="10">The active site is a redox-active disulfide bond.</text>
</comment>
<dbReference type="PANTHER" id="PTHR22912">
    <property type="entry name" value="DISULFIDE OXIDOREDUCTASE"/>
    <property type="match status" value="1"/>
</dbReference>
<evidence type="ECO:0000256" key="7">
    <source>
        <dbReference type="ARBA" id="ARBA00023157"/>
    </source>
</evidence>
<comment type="cofactor">
    <cofactor evidence="10">
        <name>FAD</name>
        <dbReference type="ChEBI" id="CHEBI:57692"/>
    </cofactor>
    <text evidence="10">Binds 1 FAD per subunit.</text>
</comment>
<dbReference type="InterPro" id="IPR016156">
    <property type="entry name" value="FAD/NAD-linked_Rdtase_dimer_sf"/>
</dbReference>
<dbReference type="Gene3D" id="3.50.50.60">
    <property type="entry name" value="FAD/NAD(P)-binding domain"/>
    <property type="match status" value="2"/>
</dbReference>
<dbReference type="Pfam" id="PF02852">
    <property type="entry name" value="Pyr_redox_dim"/>
    <property type="match status" value="1"/>
</dbReference>
<name>A0ABD5RSY5_9EURY</name>
<dbReference type="InterPro" id="IPR050151">
    <property type="entry name" value="Class-I_Pyr_Nuc-Dis_Oxidored"/>
</dbReference>
<evidence type="ECO:0000256" key="10">
    <source>
        <dbReference type="RuleBase" id="RU003692"/>
    </source>
</evidence>
<evidence type="ECO:0000256" key="9">
    <source>
        <dbReference type="ARBA" id="ARBA00049187"/>
    </source>
</evidence>
<feature type="domain" description="Pyridine nucleotide-disulphide oxidoreductase dimerisation" evidence="11">
    <location>
        <begin position="350"/>
        <end position="458"/>
    </location>
</feature>
<evidence type="ECO:0000256" key="6">
    <source>
        <dbReference type="ARBA" id="ARBA00023027"/>
    </source>
</evidence>